<accession>A0A7W6RBU9</accession>
<feature type="transmembrane region" description="Helical" evidence="1">
    <location>
        <begin position="639"/>
        <end position="661"/>
    </location>
</feature>
<keyword evidence="1" id="KW-0812">Transmembrane</keyword>
<evidence type="ECO:0000256" key="1">
    <source>
        <dbReference type="SAM" id="Phobius"/>
    </source>
</evidence>
<evidence type="ECO:0008006" key="6">
    <source>
        <dbReference type="Google" id="ProtNLM"/>
    </source>
</evidence>
<dbReference type="InterPro" id="IPR025297">
    <property type="entry name" value="DUF4159"/>
</dbReference>
<protein>
    <recommendedName>
        <fullName evidence="6">DUF4159 domain-containing protein</fullName>
    </recommendedName>
</protein>
<dbReference type="InterPro" id="IPR024163">
    <property type="entry name" value="Aerotolerance_reg_N"/>
</dbReference>
<sequence>MLTVGPLALTAPWVLLALGTLPLLWWLMRATPPAPRRTAFPAVRLLLGLRADQPTSARTPWWLVLLRLVIATLIVLGLAGPLLNPDPVARGQGPLLLVVDDTWAAAPTWAARRALLLDLTERAGRDGRPVMLLPTAAPAPVPGTEAVAPPPVSPLEPMRADAAATVLRALLPRPWGKDLAAARARLEAASAPPGAVVWVHDGLAAPGTGALARHLRTLGRVAVRVADPGSAPLILRPPVSESDGTVRVTLHRPEGGPLPPRVVGLRARDDQGRVALTAGAAFAADEPTAAVTLDVPAELAADLARLDLEGLPGAGGVVLLDDTWARRPVGLVSGDAATGAAPVPLLDETHYLRQALAPHAAVREGAPGDLLRRDLSLLLMTDGARPAPGAVETLRAWVRRGGTLVRFAGPRLDALHPDLLPVRLRAGERAMGGALSWTTPGRLAGFTEDTPLAGLAVPDDVTVTRQVLAEPSPDLAARTWARLGDGTPLVTAAPLGRGRVVLVHVTADPRWSSLAMSGVFVDMLRRLVDSSRGVVAGGQGETGAAAESHLSPRRVLDGLGRLRDPDPGVRSLPLAVLDDPVVDPAHPPGLYGPVGRERALNLGAALDPPRALTAADLPGDVARGPLAGPVVERPLKPPLLTAALVLAMVDLLVSLGLRGLLVPRRPPGRARGVAPLLAVAVAAGALLPLMPGRAEAQQVSGRTDPGLALTLAAALETRLAWVRSGDPEADRVAEAGLGALTTVLARRTSAELAEPMGVDVATDPLVAFPLLYWPVLPGQGTLTAAARAAVNDYLRHGGMILIDVQEGGDPAVLLRGVDVPPLMPLPEDHVLTRSFYLLDRFPGRRDGETVWVERDPVTHDGVSSVVLGRHDWAGAWAMDAEGRPMFATVPGGNRQREMAYRFGVNVVLYALTGNYKGDQVHLPAIMERLTN</sequence>
<reference evidence="4 5" key="1">
    <citation type="submission" date="2020-08" db="EMBL/GenBank/DDBJ databases">
        <title>Genome sequencing of Purple Non-Sulfur Bacteria from various extreme environments.</title>
        <authorList>
            <person name="Mayer M."/>
        </authorList>
    </citation>
    <scope>NUCLEOTIDE SEQUENCE [LARGE SCALE GENOMIC DNA]</scope>
    <source>
        <strain evidence="4 5">JA131</strain>
    </source>
</reference>
<evidence type="ECO:0000259" key="2">
    <source>
        <dbReference type="Pfam" id="PF07584"/>
    </source>
</evidence>
<dbReference type="Pfam" id="PF13709">
    <property type="entry name" value="DUF4159"/>
    <property type="match status" value="1"/>
</dbReference>
<evidence type="ECO:0000313" key="4">
    <source>
        <dbReference type="EMBL" id="MBB4265109.1"/>
    </source>
</evidence>
<feature type="domain" description="Aerotolerance regulator N-terminal" evidence="2">
    <location>
        <begin position="9"/>
        <end position="81"/>
    </location>
</feature>
<dbReference type="Pfam" id="PF07584">
    <property type="entry name" value="BatA"/>
    <property type="match status" value="1"/>
</dbReference>
<evidence type="ECO:0000259" key="3">
    <source>
        <dbReference type="Pfam" id="PF13709"/>
    </source>
</evidence>
<comment type="caution">
    <text evidence="4">The sequence shown here is derived from an EMBL/GenBank/DDBJ whole genome shotgun (WGS) entry which is preliminary data.</text>
</comment>
<dbReference type="InterPro" id="IPR011933">
    <property type="entry name" value="Double_TM_dom"/>
</dbReference>
<keyword evidence="1" id="KW-1133">Transmembrane helix</keyword>
<dbReference type="SUPFAM" id="SSF52317">
    <property type="entry name" value="Class I glutamine amidotransferase-like"/>
    <property type="match status" value="1"/>
</dbReference>
<dbReference type="RefSeq" id="WP_184042742.1">
    <property type="nucleotide sequence ID" value="NZ_JACIGK010000004.1"/>
</dbReference>
<dbReference type="NCBIfam" id="TIGR02226">
    <property type="entry name" value="two_anch"/>
    <property type="match status" value="1"/>
</dbReference>
<organism evidence="4 5">
    <name type="scientific">Roseospira visakhapatnamensis</name>
    <dbReference type="NCBI Taxonomy" id="390880"/>
    <lineage>
        <taxon>Bacteria</taxon>
        <taxon>Pseudomonadati</taxon>
        <taxon>Pseudomonadota</taxon>
        <taxon>Alphaproteobacteria</taxon>
        <taxon>Rhodospirillales</taxon>
        <taxon>Rhodospirillaceae</taxon>
        <taxon>Roseospira</taxon>
    </lineage>
</organism>
<evidence type="ECO:0000313" key="5">
    <source>
        <dbReference type="Proteomes" id="UP000554286"/>
    </source>
</evidence>
<dbReference type="Gene3D" id="3.40.50.12140">
    <property type="entry name" value="Domain of unknown function DUF4159"/>
    <property type="match status" value="1"/>
</dbReference>
<dbReference type="EMBL" id="JACIGK010000004">
    <property type="protein sequence ID" value="MBB4265109.1"/>
    <property type="molecule type" value="Genomic_DNA"/>
</dbReference>
<proteinExistence type="predicted"/>
<keyword evidence="5" id="KW-1185">Reference proteome</keyword>
<dbReference type="Proteomes" id="UP000554286">
    <property type="component" value="Unassembled WGS sequence"/>
</dbReference>
<dbReference type="InterPro" id="IPR029062">
    <property type="entry name" value="Class_I_gatase-like"/>
</dbReference>
<feature type="transmembrane region" description="Helical" evidence="1">
    <location>
        <begin position="60"/>
        <end position="83"/>
    </location>
</feature>
<feature type="transmembrane region" description="Helical" evidence="1">
    <location>
        <begin position="673"/>
        <end position="690"/>
    </location>
</feature>
<dbReference type="Gene3D" id="3.40.50.880">
    <property type="match status" value="1"/>
</dbReference>
<name>A0A7W6RBU9_9PROT</name>
<dbReference type="PANTHER" id="PTHR37464">
    <property type="entry name" value="BLL2463 PROTEIN"/>
    <property type="match status" value="1"/>
</dbReference>
<dbReference type="PANTHER" id="PTHR37464:SF1">
    <property type="entry name" value="BLL2463 PROTEIN"/>
    <property type="match status" value="1"/>
</dbReference>
<feature type="transmembrane region" description="Helical" evidence="1">
    <location>
        <begin position="6"/>
        <end position="27"/>
    </location>
</feature>
<feature type="domain" description="DUF4159" evidence="3">
    <location>
        <begin position="718"/>
        <end position="911"/>
    </location>
</feature>
<dbReference type="AlphaFoldDB" id="A0A7W6RBU9"/>
<gene>
    <name evidence="4" type="ORF">GGD89_000724</name>
</gene>
<keyword evidence="1" id="KW-0472">Membrane</keyword>